<keyword evidence="2" id="KW-0472">Membrane</keyword>
<evidence type="ECO:0000256" key="2">
    <source>
        <dbReference type="SAM" id="Phobius"/>
    </source>
</evidence>
<name>V5WM53_9SPIO</name>
<evidence type="ECO:0000313" key="3">
    <source>
        <dbReference type="EMBL" id="AHC16181.1"/>
    </source>
</evidence>
<dbReference type="HOGENOM" id="CLU_403796_0_0_12"/>
<evidence type="ECO:0008006" key="5">
    <source>
        <dbReference type="Google" id="ProtNLM"/>
    </source>
</evidence>
<keyword evidence="2" id="KW-0812">Transmembrane</keyword>
<gene>
    <name evidence="3" type="ORF">L21SP2_2831</name>
</gene>
<feature type="region of interest" description="Disordered" evidence="1">
    <location>
        <begin position="662"/>
        <end position="681"/>
    </location>
</feature>
<dbReference type="eggNOG" id="ENOG50346MI">
    <property type="taxonomic scope" value="Bacteria"/>
</dbReference>
<feature type="transmembrane region" description="Helical" evidence="2">
    <location>
        <begin position="415"/>
        <end position="433"/>
    </location>
</feature>
<keyword evidence="2" id="KW-1133">Transmembrane helix</keyword>
<dbReference type="KEGG" id="slr:L21SP2_2831"/>
<dbReference type="RefSeq" id="WP_024269078.1">
    <property type="nucleotide sequence ID" value="NC_023035.1"/>
</dbReference>
<organism evidence="3 4">
    <name type="scientific">Salinispira pacifica</name>
    <dbReference type="NCBI Taxonomy" id="1307761"/>
    <lineage>
        <taxon>Bacteria</taxon>
        <taxon>Pseudomonadati</taxon>
        <taxon>Spirochaetota</taxon>
        <taxon>Spirochaetia</taxon>
        <taxon>Spirochaetales</taxon>
        <taxon>Spirochaetaceae</taxon>
        <taxon>Salinispira</taxon>
    </lineage>
</organism>
<feature type="transmembrane region" description="Helical" evidence="2">
    <location>
        <begin position="384"/>
        <end position="403"/>
    </location>
</feature>
<dbReference type="AlphaFoldDB" id="V5WM53"/>
<reference evidence="3 4" key="1">
    <citation type="journal article" date="2015" name="Stand. Genomic Sci.">
        <title>Complete genome sequence and description of Salinispira pacifica gen. nov., sp. nov., a novel spirochaete isolated form a hypersaline microbial mat.</title>
        <authorList>
            <person name="Ben Hania W."/>
            <person name="Joseph M."/>
            <person name="Schumann P."/>
            <person name="Bunk B."/>
            <person name="Fiebig A."/>
            <person name="Sproer C."/>
            <person name="Klenk H.P."/>
            <person name="Fardeau M.L."/>
            <person name="Spring S."/>
        </authorList>
    </citation>
    <scope>NUCLEOTIDE SEQUENCE [LARGE SCALE GENOMIC DNA]</scope>
    <source>
        <strain evidence="3 4">L21-RPul-D2</strain>
    </source>
</reference>
<sequence>MSISLYAQSRDDISIYLQQEPVEEGSRFNLYIEIPREYQPGLRIQRPQTPERMRYYSGPSYESSFSADIPEDRIRYRYNYVADVAGYVTVEPFTLIWPELRLETEEILVPVTADGSMVPPELEWSFPSGPIFEGQTVYISLDMHRAKEIIFPESLRVESARDGILEEVTGLGELTTYEFMNETFNRIPLATFLYTPLESGNLRIPAAQVSFSGYRRTVSSQVIQIQPLRDSPSIENGAVGRFELSVSSLPEELEEGDELVFELIISGEGSLGVLQMPEIEVRNGTIEGRDQIADYEATENGYSGSRRQIYRIRADSPGEMTVMVPDFQWFNPFLEGVQRSGTRIYRVNIQEKEITEKQPSFSQLRYPVRRGLAERFPLDLAMNWIGALLFALIPLILIFQRIIGKKRSAVSATGVLIYTLVSISIALIILVNAEPQAPVSRQLESYLENVEKVNEDDNLPVLLLKGQSLLGIRSRDTQLYFHVAQLEHLEGNNARAVMLMRKAVSLSPLDPFLRSALGTLQQELQLNRQFSINRIPHGDWSLLLVYLSILFSGIYLVQKDFQPRWNASFVVGAVLVIIVLALSTTMLFMYRSGVDSHIAVIKEGGVMLKKIPDKEAENWIFLPEGTTVSPGVSASGFIQIRTAYGIEAWVADQRAYLPLNLGASSGSDSPENAEQGEQEND</sequence>
<proteinExistence type="predicted"/>
<dbReference type="Proteomes" id="UP000018680">
    <property type="component" value="Chromosome"/>
</dbReference>
<feature type="compositionally biased region" description="Polar residues" evidence="1">
    <location>
        <begin position="662"/>
        <end position="672"/>
    </location>
</feature>
<evidence type="ECO:0000256" key="1">
    <source>
        <dbReference type="SAM" id="MobiDB-lite"/>
    </source>
</evidence>
<keyword evidence="4" id="KW-1185">Reference proteome</keyword>
<evidence type="ECO:0000313" key="4">
    <source>
        <dbReference type="Proteomes" id="UP000018680"/>
    </source>
</evidence>
<protein>
    <recommendedName>
        <fullName evidence="5">BatD</fullName>
    </recommendedName>
</protein>
<dbReference type="STRING" id="1307761.L21SP2_2831"/>
<feature type="transmembrane region" description="Helical" evidence="2">
    <location>
        <begin position="540"/>
        <end position="557"/>
    </location>
</feature>
<dbReference type="EMBL" id="CP006939">
    <property type="protein sequence ID" value="AHC16181.1"/>
    <property type="molecule type" value="Genomic_DNA"/>
</dbReference>
<accession>V5WM53</accession>
<feature type="transmembrane region" description="Helical" evidence="2">
    <location>
        <begin position="569"/>
        <end position="590"/>
    </location>
</feature>